<evidence type="ECO:0000313" key="2">
    <source>
        <dbReference type="Proteomes" id="UP001652700"/>
    </source>
</evidence>
<accession>A0ABM5KBJ7</accession>
<dbReference type="Proteomes" id="UP001652700">
    <property type="component" value="Unplaced"/>
</dbReference>
<organism evidence="1 2">
    <name type="scientific">Diabrotica virgifera virgifera</name>
    <name type="common">western corn rootworm</name>
    <dbReference type="NCBI Taxonomy" id="50390"/>
    <lineage>
        <taxon>Eukaryota</taxon>
        <taxon>Metazoa</taxon>
        <taxon>Ecdysozoa</taxon>
        <taxon>Arthropoda</taxon>
        <taxon>Hexapoda</taxon>
        <taxon>Insecta</taxon>
        <taxon>Pterygota</taxon>
        <taxon>Neoptera</taxon>
        <taxon>Endopterygota</taxon>
        <taxon>Coleoptera</taxon>
        <taxon>Polyphaga</taxon>
        <taxon>Cucujiformia</taxon>
        <taxon>Chrysomeloidea</taxon>
        <taxon>Chrysomelidae</taxon>
        <taxon>Galerucinae</taxon>
        <taxon>Diabroticina</taxon>
        <taxon>Diabroticites</taxon>
        <taxon>Diabrotica</taxon>
    </lineage>
</organism>
<reference evidence="1" key="1">
    <citation type="submission" date="2025-05" db="UniProtKB">
        <authorList>
            <consortium name="EnsemblMetazoa"/>
        </authorList>
    </citation>
    <scope>IDENTIFICATION</scope>
</reference>
<evidence type="ECO:0000313" key="1">
    <source>
        <dbReference type="EnsemblMetazoa" id="XP_050507566.1"/>
    </source>
</evidence>
<name>A0ABM5KBJ7_DIAVI</name>
<protein>
    <submittedName>
        <fullName evidence="1">Uncharacterized protein</fullName>
    </submittedName>
</protein>
<dbReference type="EnsemblMetazoa" id="XM_050651609.1">
    <property type="protein sequence ID" value="XP_050507566.1"/>
    <property type="gene ID" value="LOC126885178"/>
</dbReference>
<proteinExistence type="predicted"/>
<sequence>MDFKIAFNDNDGLILNWDNRFDTLVNFLSSDGHIKDTKIKRIVENVRNTPDLAENGKNAAIFWALHGYFVPTKLVVTKKDERKTNTKYTIKDSQESFLFIGKTQQEVEDHLLHLKDRNISIQPFLCCVGED</sequence>
<dbReference type="GeneID" id="126885178"/>
<keyword evidence="2" id="KW-1185">Reference proteome</keyword>
<dbReference type="RefSeq" id="XP_050507566.1">
    <property type="nucleotide sequence ID" value="XM_050651609.1"/>
</dbReference>